<dbReference type="EMBL" id="WDOP01000018">
    <property type="protein sequence ID" value="KAB7485989.1"/>
    <property type="molecule type" value="Genomic_DNA"/>
</dbReference>
<dbReference type="SFLD" id="SFLDS00003">
    <property type="entry name" value="Haloacid_Dehalogenase"/>
    <property type="match status" value="1"/>
</dbReference>
<dbReference type="GO" id="GO:0044281">
    <property type="term" value="P:small molecule metabolic process"/>
    <property type="evidence" value="ECO:0007669"/>
    <property type="project" value="UniProtKB-ARBA"/>
</dbReference>
<dbReference type="PRINTS" id="PR00413">
    <property type="entry name" value="HADHALOGNASE"/>
</dbReference>
<comment type="cofactor">
    <cofactor evidence="1">
        <name>Mg(2+)</name>
        <dbReference type="ChEBI" id="CHEBI:18420"/>
    </cofactor>
</comment>
<dbReference type="PANTHER" id="PTHR46470">
    <property type="entry name" value="N-ACYLNEURAMINATE-9-PHOSPHATASE"/>
    <property type="match status" value="1"/>
</dbReference>
<evidence type="ECO:0000313" key="4">
    <source>
        <dbReference type="EMBL" id="KAB7485989.1"/>
    </source>
</evidence>
<evidence type="ECO:0000256" key="3">
    <source>
        <dbReference type="ARBA" id="ARBA00022842"/>
    </source>
</evidence>
<name>A0A7J5TLK4_BIFBI</name>
<dbReference type="Pfam" id="PF00702">
    <property type="entry name" value="Hydrolase"/>
    <property type="match status" value="1"/>
</dbReference>
<dbReference type="InterPro" id="IPR036412">
    <property type="entry name" value="HAD-like_sf"/>
</dbReference>
<comment type="caution">
    <text evidence="4">The sequence shown here is derived from an EMBL/GenBank/DDBJ whole genome shotgun (WGS) entry which is preliminary data.</text>
</comment>
<keyword evidence="3" id="KW-0460">Magnesium</keyword>
<dbReference type="SFLD" id="SFLDG01129">
    <property type="entry name" value="C1.5:_HAD__Beta-PGM__Phosphata"/>
    <property type="match status" value="1"/>
</dbReference>
<dbReference type="InterPro" id="IPR006439">
    <property type="entry name" value="HAD-SF_hydro_IA"/>
</dbReference>
<dbReference type="InterPro" id="IPR051400">
    <property type="entry name" value="HAD-like_hydrolase"/>
</dbReference>
<reference evidence="4 5" key="1">
    <citation type="journal article" date="2019" name="Nat. Med.">
        <title>A library of human gut bacterial isolates paired with longitudinal multiomics data enables mechanistic microbiome research.</title>
        <authorList>
            <person name="Poyet M."/>
            <person name="Groussin M."/>
            <person name="Gibbons S.M."/>
            <person name="Avila-Pacheco J."/>
            <person name="Jiang X."/>
            <person name="Kearney S.M."/>
            <person name="Perrotta A.R."/>
            <person name="Berdy B."/>
            <person name="Zhao S."/>
            <person name="Lieberman T.D."/>
            <person name="Swanson P.K."/>
            <person name="Smith M."/>
            <person name="Roesemann S."/>
            <person name="Alexander J.E."/>
            <person name="Rich S.A."/>
            <person name="Livny J."/>
            <person name="Vlamakis H."/>
            <person name="Clish C."/>
            <person name="Bullock K."/>
            <person name="Deik A."/>
            <person name="Scott J."/>
            <person name="Pierce K.A."/>
            <person name="Xavier R.J."/>
            <person name="Alm E.J."/>
        </authorList>
    </citation>
    <scope>NUCLEOTIDE SEQUENCE [LARGE SCALE GENOMIC DNA]</scope>
    <source>
        <strain evidence="4 5">BIOML-A13</strain>
    </source>
</reference>
<dbReference type="NCBIfam" id="TIGR01509">
    <property type="entry name" value="HAD-SF-IA-v3"/>
    <property type="match status" value="1"/>
</dbReference>
<evidence type="ECO:0000256" key="2">
    <source>
        <dbReference type="ARBA" id="ARBA00022801"/>
    </source>
</evidence>
<dbReference type="SUPFAM" id="SSF56784">
    <property type="entry name" value="HAD-like"/>
    <property type="match status" value="1"/>
</dbReference>
<organism evidence="4 5">
    <name type="scientific">Bifidobacterium bifidum</name>
    <dbReference type="NCBI Taxonomy" id="1681"/>
    <lineage>
        <taxon>Bacteria</taxon>
        <taxon>Bacillati</taxon>
        <taxon>Actinomycetota</taxon>
        <taxon>Actinomycetes</taxon>
        <taxon>Bifidobacteriales</taxon>
        <taxon>Bifidobacteriaceae</taxon>
        <taxon>Bifidobacterium</taxon>
    </lineage>
</organism>
<dbReference type="Proteomes" id="UP000451386">
    <property type="component" value="Unassembled WGS sequence"/>
</dbReference>
<keyword evidence="2 4" id="KW-0378">Hydrolase</keyword>
<accession>A0A7J5TLK4</accession>
<gene>
    <name evidence="4" type="ORF">GBA83_09790</name>
</gene>
<dbReference type="InterPro" id="IPR023214">
    <property type="entry name" value="HAD_sf"/>
</dbReference>
<evidence type="ECO:0000256" key="1">
    <source>
        <dbReference type="ARBA" id="ARBA00001946"/>
    </source>
</evidence>
<dbReference type="AlphaFoldDB" id="A0A7J5TLK4"/>
<dbReference type="Gene3D" id="3.40.50.1000">
    <property type="entry name" value="HAD superfamily/HAD-like"/>
    <property type="match status" value="1"/>
</dbReference>
<protein>
    <submittedName>
        <fullName evidence="4">HAD family hydrolase</fullName>
    </submittedName>
</protein>
<evidence type="ECO:0000313" key="5">
    <source>
        <dbReference type="Proteomes" id="UP000451386"/>
    </source>
</evidence>
<dbReference type="NCBIfam" id="TIGR01549">
    <property type="entry name" value="HAD-SF-IA-v1"/>
    <property type="match status" value="1"/>
</dbReference>
<dbReference type="GO" id="GO:0016787">
    <property type="term" value="F:hydrolase activity"/>
    <property type="evidence" value="ECO:0007669"/>
    <property type="project" value="UniProtKB-KW"/>
</dbReference>
<proteinExistence type="predicted"/>
<sequence>MNADGGGMTHYTTVFFDLYGTLIDIHTEEDSDAAWSALRAALYQNGADYATNSQLRNEFRRQVVRANATRARTEWFEPDFLPAYRGLLEACWADDSLVHARKAAWAFRRAATTKFRLYPGVFDMLTQLRAAGLRVALVSNAQACYTRPELELTGLGDVFDEVVISSDEGVRKPSAELFRSALVRMNVEPKHVVMVGNDPRNDIDGARMANIDGIYLHTDNHTPAQCDTAVCSLEGADYAGVLAYIQRANTEDGRGREYSDTLEEKLR</sequence>